<proteinExistence type="predicted"/>
<evidence type="ECO:0000256" key="1">
    <source>
        <dbReference type="SAM" id="Phobius"/>
    </source>
</evidence>
<keyword evidence="1" id="KW-0812">Transmembrane</keyword>
<evidence type="ECO:0000259" key="3">
    <source>
        <dbReference type="PROSITE" id="PS50878"/>
    </source>
</evidence>
<dbReference type="PANTHER" id="PTHR21301">
    <property type="entry name" value="REVERSE TRANSCRIPTASE"/>
    <property type="match status" value="1"/>
</dbReference>
<keyword evidence="1" id="KW-1133">Transmembrane helix</keyword>
<comment type="caution">
    <text evidence="4">The sequence shown here is derived from an EMBL/GenBank/DDBJ whole genome shotgun (WGS) entry which is preliminary data.</text>
</comment>
<accession>A0A3S4ZQ82</accession>
<sequence length="159" mass="18796">MTRDKLVLLLCITTFLSYLPEAGEYSCFFVYLRLIVLNPELAKFACPIWKLGLRFPEKMVLLRIGVFGLLMGSLISPLLANEYMYKLDREFDQSRLQARVLLRYLDDYFALWSHAKENVNEFLNFINQLDERIKFTMEAEENERLPFLYTEVMRSNGTL</sequence>
<keyword evidence="1" id="KW-0472">Membrane</keyword>
<keyword evidence="5" id="KW-1185">Reference proteome</keyword>
<feature type="domain" description="Reverse transcriptase" evidence="3">
    <location>
        <begin position="1"/>
        <end position="159"/>
    </location>
</feature>
<organism evidence="4 5">
    <name type="scientific">Protopolystoma xenopodis</name>
    <dbReference type="NCBI Taxonomy" id="117903"/>
    <lineage>
        <taxon>Eukaryota</taxon>
        <taxon>Metazoa</taxon>
        <taxon>Spiralia</taxon>
        <taxon>Lophotrochozoa</taxon>
        <taxon>Platyhelminthes</taxon>
        <taxon>Monogenea</taxon>
        <taxon>Polyopisthocotylea</taxon>
        <taxon>Polystomatidea</taxon>
        <taxon>Polystomatidae</taxon>
        <taxon>Protopolystoma</taxon>
    </lineage>
</organism>
<dbReference type="InterPro" id="IPR000477">
    <property type="entry name" value="RT_dom"/>
</dbReference>
<dbReference type="AlphaFoldDB" id="A0A3S4ZQ82"/>
<feature type="transmembrane region" description="Helical" evidence="1">
    <location>
        <begin position="60"/>
        <end position="80"/>
    </location>
</feature>
<dbReference type="PANTHER" id="PTHR21301:SF10">
    <property type="entry name" value="REVERSE TRANSCRIPTASE DOMAIN-CONTAINING PROTEIN"/>
    <property type="match status" value="1"/>
</dbReference>
<protein>
    <recommendedName>
        <fullName evidence="3">Reverse transcriptase domain-containing protein</fullName>
    </recommendedName>
</protein>
<keyword evidence="2" id="KW-0732">Signal</keyword>
<dbReference type="PROSITE" id="PS50878">
    <property type="entry name" value="RT_POL"/>
    <property type="match status" value="1"/>
</dbReference>
<evidence type="ECO:0000313" key="4">
    <source>
        <dbReference type="EMBL" id="VEL09224.1"/>
    </source>
</evidence>
<name>A0A3S4ZQ82_9PLAT</name>
<evidence type="ECO:0000313" key="5">
    <source>
        <dbReference type="Proteomes" id="UP000784294"/>
    </source>
</evidence>
<dbReference type="EMBL" id="CAAALY010005795">
    <property type="protein sequence ID" value="VEL09224.1"/>
    <property type="molecule type" value="Genomic_DNA"/>
</dbReference>
<reference evidence="4" key="1">
    <citation type="submission" date="2018-11" db="EMBL/GenBank/DDBJ databases">
        <authorList>
            <consortium name="Pathogen Informatics"/>
        </authorList>
    </citation>
    <scope>NUCLEOTIDE SEQUENCE</scope>
</reference>
<gene>
    <name evidence="4" type="ORF">PXEA_LOCUS2664</name>
</gene>
<dbReference type="OrthoDB" id="10018421at2759"/>
<feature type="signal peptide" evidence="2">
    <location>
        <begin position="1"/>
        <end position="22"/>
    </location>
</feature>
<evidence type="ECO:0000256" key="2">
    <source>
        <dbReference type="SAM" id="SignalP"/>
    </source>
</evidence>
<dbReference type="Proteomes" id="UP000784294">
    <property type="component" value="Unassembled WGS sequence"/>
</dbReference>
<feature type="chain" id="PRO_5018611072" description="Reverse transcriptase domain-containing protein" evidence="2">
    <location>
        <begin position="23"/>
        <end position="159"/>
    </location>
</feature>